<dbReference type="InterPro" id="IPR014710">
    <property type="entry name" value="RmlC-like_jellyroll"/>
</dbReference>
<accession>A0A378U4Z7</accession>
<evidence type="ECO:0000313" key="3">
    <source>
        <dbReference type="EMBL" id="STZ69540.1"/>
    </source>
</evidence>
<reference evidence="2 5" key="2">
    <citation type="submission" date="2021-01" db="EMBL/GenBank/DDBJ databases">
        <title>FDA dAtabase for Regulatory Grade micrObial Sequences (FDA-ARGOS): Supporting development and validation of Infectious Disease Dx tests.</title>
        <authorList>
            <person name="Sproer C."/>
            <person name="Gronow S."/>
            <person name="Severitt S."/>
            <person name="Schroder I."/>
            <person name="Tallon L."/>
            <person name="Sadzewicz L."/>
            <person name="Zhao X."/>
            <person name="Boylan J."/>
            <person name="Ott S."/>
            <person name="Bowen H."/>
            <person name="Vavikolanu K."/>
            <person name="Mehta A."/>
            <person name="Aluvathingal J."/>
            <person name="Nadendla S."/>
            <person name="Lowell S."/>
            <person name="Myers T."/>
            <person name="Yan Y."/>
            <person name="Sichtig H."/>
        </authorList>
    </citation>
    <scope>NUCLEOTIDE SEQUENCE [LARGE SCALE GENOMIC DNA]</scope>
    <source>
        <strain evidence="2 5">FDAARGOS_1131</strain>
    </source>
</reference>
<dbReference type="GeneID" id="93529733"/>
<evidence type="ECO:0000259" key="1">
    <source>
        <dbReference type="Pfam" id="PF00027"/>
    </source>
</evidence>
<sequence length="186" mass="21455">MDIDQILTAIYPLPEPSLTALKSLCSELHLPKGHIILEADRIEHNIYFIKQGVVRAFSSHEDGEITFWFGEEGSTILSMNNYVENQKSYESIELLVDCELYQVNVHELSDYYLTDIHIANFGRKLAEKELMRLEKRIISRDLLSATARYKDLISNYPTIIQRVPLKHIASYLGITQVSLSRIRKDV</sequence>
<dbReference type="InterPro" id="IPR000595">
    <property type="entry name" value="cNMP-bd_dom"/>
</dbReference>
<evidence type="ECO:0000313" key="5">
    <source>
        <dbReference type="Proteomes" id="UP000596202"/>
    </source>
</evidence>
<dbReference type="Proteomes" id="UP000255024">
    <property type="component" value="Unassembled WGS sequence"/>
</dbReference>
<dbReference type="Proteomes" id="UP000596202">
    <property type="component" value="Chromosome"/>
</dbReference>
<dbReference type="CDD" id="cd00038">
    <property type="entry name" value="CAP_ED"/>
    <property type="match status" value="1"/>
</dbReference>
<reference evidence="3 4" key="1">
    <citation type="submission" date="2018-06" db="EMBL/GenBank/DDBJ databases">
        <authorList>
            <consortium name="Pathogen Informatics"/>
            <person name="Doyle S."/>
        </authorList>
    </citation>
    <scope>NUCLEOTIDE SEQUENCE [LARGE SCALE GENOMIC DNA]</scope>
    <source>
        <strain evidence="3 4">NCTC11179</strain>
    </source>
</reference>
<gene>
    <name evidence="2" type="ORF">I6I88_18755</name>
    <name evidence="3" type="ORF">NCTC11179_03047</name>
</gene>
<organism evidence="3 4">
    <name type="scientific">Myroides odoratus</name>
    <name type="common">Flavobacterium odoratum</name>
    <dbReference type="NCBI Taxonomy" id="256"/>
    <lineage>
        <taxon>Bacteria</taxon>
        <taxon>Pseudomonadati</taxon>
        <taxon>Bacteroidota</taxon>
        <taxon>Flavobacteriia</taxon>
        <taxon>Flavobacteriales</taxon>
        <taxon>Flavobacteriaceae</taxon>
        <taxon>Myroides</taxon>
    </lineage>
</organism>
<protein>
    <submittedName>
        <fullName evidence="2">Crp/Fnr family transcriptional regulator</fullName>
    </submittedName>
    <submittedName>
        <fullName evidence="3">Cyclic nucleotide-binding domain</fullName>
    </submittedName>
</protein>
<dbReference type="Gene3D" id="2.60.120.10">
    <property type="entry name" value="Jelly Rolls"/>
    <property type="match status" value="1"/>
</dbReference>
<dbReference type="Pfam" id="PF00027">
    <property type="entry name" value="cNMP_binding"/>
    <property type="match status" value="1"/>
</dbReference>
<proteinExistence type="predicted"/>
<dbReference type="SUPFAM" id="SSF51206">
    <property type="entry name" value="cAMP-binding domain-like"/>
    <property type="match status" value="1"/>
</dbReference>
<dbReference type="EMBL" id="UGQL01000002">
    <property type="protein sequence ID" value="STZ69540.1"/>
    <property type="molecule type" value="Genomic_DNA"/>
</dbReference>
<dbReference type="OrthoDB" id="680421at2"/>
<keyword evidence="4" id="KW-1185">Reference proteome</keyword>
<feature type="domain" description="Cyclic nucleotide-binding" evidence="1">
    <location>
        <begin position="28"/>
        <end position="111"/>
    </location>
</feature>
<dbReference type="EMBL" id="CP068108">
    <property type="protein sequence ID" value="QQU00173.1"/>
    <property type="molecule type" value="Genomic_DNA"/>
</dbReference>
<evidence type="ECO:0000313" key="2">
    <source>
        <dbReference type="EMBL" id="QQU00173.1"/>
    </source>
</evidence>
<dbReference type="RefSeq" id="WP_002989188.1">
    <property type="nucleotide sequence ID" value="NZ_CP068107.1"/>
</dbReference>
<name>A0A378U4Z7_MYROD</name>
<dbReference type="AlphaFoldDB" id="A0A378U4Z7"/>
<evidence type="ECO:0000313" key="4">
    <source>
        <dbReference type="Proteomes" id="UP000255024"/>
    </source>
</evidence>
<dbReference type="InterPro" id="IPR018490">
    <property type="entry name" value="cNMP-bd_dom_sf"/>
</dbReference>